<reference evidence="3" key="2">
    <citation type="submission" date="2010-03" db="EMBL/GenBank/DDBJ databases">
        <title>The genome sequence of Coccidioides posadasii strain Silveira.</title>
        <authorList>
            <consortium name="The Broad Institute Genome Sequencing Center for Infectious Disease"/>
            <person name="Neafsey D."/>
            <person name="Orbach M."/>
            <person name="Henn M.R."/>
            <person name="Cole G.T."/>
            <person name="Galgiani J."/>
            <person name="Gardner M.J."/>
            <person name="Kirkland T.N."/>
            <person name="Taylor J.W."/>
            <person name="Young S.K."/>
            <person name="Zeng Q."/>
            <person name="Koehrsen M."/>
            <person name="Alvarado L."/>
            <person name="Berlin A."/>
            <person name="Borenstein D."/>
            <person name="Chapman S.B."/>
            <person name="Chen Z."/>
            <person name="Engels R."/>
            <person name="Freedman E."/>
            <person name="Gellesch M."/>
            <person name="Goldberg J."/>
            <person name="Griggs A."/>
            <person name="Gujja S."/>
            <person name="Heilman E."/>
            <person name="Heiman D."/>
            <person name="Howarth C."/>
            <person name="Jen D."/>
            <person name="Larson L."/>
            <person name="Mehta T."/>
            <person name="Neiman D."/>
            <person name="Park D."/>
            <person name="Pearson M."/>
            <person name="Richards J."/>
            <person name="Roberts A."/>
            <person name="Saif S."/>
            <person name="Shea T."/>
            <person name="Shenoy N."/>
            <person name="Sisk P."/>
            <person name="Stolte C."/>
            <person name="Sykes S."/>
            <person name="Walk T."/>
            <person name="White J."/>
            <person name="Yandava C."/>
            <person name="Haas B."/>
            <person name="Nusbaum C."/>
            <person name="Birren B."/>
        </authorList>
    </citation>
    <scope>NUCLEOTIDE SEQUENCE [LARGE SCALE GENOMIC DNA]</scope>
    <source>
        <strain evidence="3">RMSCC 757 / Silveira</strain>
    </source>
</reference>
<keyword evidence="3" id="KW-1185">Reference proteome</keyword>
<protein>
    <submittedName>
        <fullName evidence="2">Uncharacterized protein</fullName>
    </submittedName>
</protein>
<name>E9DJW7_COCPS</name>
<dbReference type="EMBL" id="GL636525">
    <property type="protein sequence ID" value="EFW13305.1"/>
    <property type="molecule type" value="Genomic_DNA"/>
</dbReference>
<evidence type="ECO:0000256" key="1">
    <source>
        <dbReference type="SAM" id="MobiDB-lite"/>
    </source>
</evidence>
<organism evidence="3">
    <name type="scientific">Coccidioides posadasii (strain RMSCC 757 / Silveira)</name>
    <name type="common">Valley fever fungus</name>
    <dbReference type="NCBI Taxonomy" id="443226"/>
    <lineage>
        <taxon>Eukaryota</taxon>
        <taxon>Fungi</taxon>
        <taxon>Dikarya</taxon>
        <taxon>Ascomycota</taxon>
        <taxon>Pezizomycotina</taxon>
        <taxon>Eurotiomycetes</taxon>
        <taxon>Eurotiomycetidae</taxon>
        <taxon>Onygenales</taxon>
        <taxon>Onygenaceae</taxon>
        <taxon>Coccidioides</taxon>
    </lineage>
</organism>
<gene>
    <name evidence="2" type="ORF">CPSG_10116</name>
</gene>
<evidence type="ECO:0000313" key="2">
    <source>
        <dbReference type="EMBL" id="EFW13305.1"/>
    </source>
</evidence>
<dbReference type="HOGENOM" id="CLU_1539890_0_0_1"/>
<sequence>MPTTRLAPPIRVKPHAAFALVVSRRNKRCLTARDHQHSSASSILSGIPPPPNAPSHSQGSQSFLPVAPKTLLSGCNKLQLAWTCPISMALLYFNAGDWLKSWGTCFALGHCQQDEPLPWTIIRPDPELPDQPTHAFASRSPFRKPGSNVNWLEFNGLSTVSEVSFYSSRAFVAS</sequence>
<dbReference type="Proteomes" id="UP000002497">
    <property type="component" value="Unassembled WGS sequence"/>
</dbReference>
<dbReference type="VEuPathDB" id="FungiDB:CPSG_10116"/>
<feature type="region of interest" description="Disordered" evidence="1">
    <location>
        <begin position="40"/>
        <end position="61"/>
    </location>
</feature>
<proteinExistence type="predicted"/>
<reference evidence="3" key="1">
    <citation type="journal article" date="2010" name="Genome Res.">
        <title>Population genomic sequencing of Coccidioides fungi reveals recent hybridization and transposon control.</title>
        <authorList>
            <person name="Neafsey D.E."/>
            <person name="Barker B.M."/>
            <person name="Sharpton T.J."/>
            <person name="Stajich J.E."/>
            <person name="Park D.J."/>
            <person name="Whiston E."/>
            <person name="Hung C.-Y."/>
            <person name="McMahan C."/>
            <person name="White J."/>
            <person name="Sykes S."/>
            <person name="Heiman D."/>
            <person name="Young S."/>
            <person name="Zeng Q."/>
            <person name="Abouelleil A."/>
            <person name="Aftuck L."/>
            <person name="Bessette D."/>
            <person name="Brown A."/>
            <person name="FitzGerald M."/>
            <person name="Lui A."/>
            <person name="Macdonald J.P."/>
            <person name="Priest M."/>
            <person name="Orbach M.J."/>
            <person name="Galgiani J.N."/>
            <person name="Kirkland T.N."/>
            <person name="Cole G.T."/>
            <person name="Birren B.W."/>
            <person name="Henn M.R."/>
            <person name="Taylor J.W."/>
            <person name="Rounsley S.D."/>
        </authorList>
    </citation>
    <scope>NUCLEOTIDE SEQUENCE [LARGE SCALE GENOMIC DNA]</scope>
    <source>
        <strain evidence="3">RMSCC 757 / Silveira</strain>
    </source>
</reference>
<accession>E9DJW7</accession>
<dbReference type="AlphaFoldDB" id="E9DJW7"/>
<evidence type="ECO:0000313" key="3">
    <source>
        <dbReference type="Proteomes" id="UP000002497"/>
    </source>
</evidence>